<dbReference type="InterPro" id="IPR000511">
    <property type="entry name" value="Holocyt_c/c1_synthase"/>
</dbReference>
<dbReference type="PROSITE" id="PS00821">
    <property type="entry name" value="CYTO_HEME_LYASE_1"/>
    <property type="match status" value="1"/>
</dbReference>
<dbReference type="EMBL" id="KV454011">
    <property type="protein sequence ID" value="ODV97901.1"/>
    <property type="molecule type" value="Genomic_DNA"/>
</dbReference>
<dbReference type="GO" id="GO:0005758">
    <property type="term" value="C:mitochondrial intermembrane space"/>
    <property type="evidence" value="ECO:0007669"/>
    <property type="project" value="EnsemblFungi"/>
</dbReference>
<evidence type="ECO:0000313" key="12">
    <source>
        <dbReference type="Proteomes" id="UP000094236"/>
    </source>
</evidence>
<keyword evidence="12" id="KW-1185">Reference proteome</keyword>
<evidence type="ECO:0000256" key="2">
    <source>
        <dbReference type="ARBA" id="ARBA00007255"/>
    </source>
</evidence>
<evidence type="ECO:0000256" key="8">
    <source>
        <dbReference type="ARBA" id="ARBA00023136"/>
    </source>
</evidence>
<comment type="function">
    <text evidence="10">Lyase that catalyzes the covalent linking of the heme group to the cytochrome C apoprotein to produce the mature functional cytochrome.</text>
</comment>
<dbReference type="AlphaFoldDB" id="A0A1E4U1M3"/>
<keyword evidence="7 10" id="KW-0496">Mitochondrion</keyword>
<keyword evidence="6 10" id="KW-0408">Iron</keyword>
<dbReference type="GO" id="GO:0004408">
    <property type="term" value="F:holocytochrome-c synthase activity"/>
    <property type="evidence" value="ECO:0007669"/>
    <property type="project" value="UniProtKB-EC"/>
</dbReference>
<keyword evidence="3 10" id="KW-0349">Heme</keyword>
<gene>
    <name evidence="11" type="ORF">PACTADRAFT_185779</name>
</gene>
<accession>A0A1E4U1M3</accession>
<dbReference type="Pfam" id="PF01265">
    <property type="entry name" value="Cyto_heme_lyase"/>
    <property type="match status" value="1"/>
</dbReference>
<protein>
    <recommendedName>
        <fullName evidence="10">Holocytochrome c-type synthase</fullName>
        <ecNumber evidence="10">4.4.1.17</ecNumber>
    </recommendedName>
</protein>
<evidence type="ECO:0000256" key="10">
    <source>
        <dbReference type="RuleBase" id="RU363130"/>
    </source>
</evidence>
<name>A0A1E4U1M3_PACTA</name>
<dbReference type="STRING" id="669874.A0A1E4U1M3"/>
<dbReference type="GO" id="GO:0046872">
    <property type="term" value="F:metal ion binding"/>
    <property type="evidence" value="ECO:0007669"/>
    <property type="project" value="UniProtKB-KW"/>
</dbReference>
<keyword evidence="5 10" id="KW-0999">Mitochondrion inner membrane</keyword>
<sequence length="286" mass="32569">MGWFWADDDTKANLDISKCPVNHQSTAVASCPVVQQPKEVAAVCPVNHGLNNSDNDTFINPLNNMPFSISSEKSPGQKINLPKERTMSSIPRGQSDNEGVWEYPSPQQMLNAMLRKGKGSVPEEAVESMVDVHNWLNEAAWREILEWEKPHSDKTHIEPRLLRFIGKPHELSPRARLYLGLSKLFPDRFNENPPFDRHDWTVLRGSNVQDTNNNETGNGETKKVWEEVRYVIDYYGGPDDEESGAPTFFLDVRPALDSFVNCQDRFSRWYGTVVQPTVEKALGKWE</sequence>
<evidence type="ECO:0000256" key="3">
    <source>
        <dbReference type="ARBA" id="ARBA00022617"/>
    </source>
</evidence>
<comment type="similarity">
    <text evidence="2 10">Belongs to the cytochrome c-type heme lyase family.</text>
</comment>
<comment type="subcellular location">
    <subcellularLocation>
        <location evidence="1 10">Mitochondrion inner membrane</location>
    </subcellularLocation>
</comment>
<dbReference type="OrthoDB" id="1158011at2759"/>
<evidence type="ECO:0000256" key="4">
    <source>
        <dbReference type="ARBA" id="ARBA00022723"/>
    </source>
</evidence>
<evidence type="ECO:0000313" key="11">
    <source>
        <dbReference type="EMBL" id="ODV97901.1"/>
    </source>
</evidence>
<dbReference type="PROSITE" id="PS00822">
    <property type="entry name" value="CYTO_HEME_LYASE_2"/>
    <property type="match status" value="1"/>
</dbReference>
<dbReference type="Proteomes" id="UP000094236">
    <property type="component" value="Unassembled WGS sequence"/>
</dbReference>
<evidence type="ECO:0000256" key="5">
    <source>
        <dbReference type="ARBA" id="ARBA00022792"/>
    </source>
</evidence>
<keyword evidence="4 10" id="KW-0479">Metal-binding</keyword>
<dbReference type="PANTHER" id="PTHR12743:SF3">
    <property type="entry name" value="HOLOCYTOCHROME-C SYNTHASE"/>
    <property type="match status" value="1"/>
</dbReference>
<dbReference type="EC" id="4.4.1.17" evidence="10"/>
<comment type="catalytic activity">
    <reaction evidence="10">
        <text>holo-[cytochrome c] = apo-[cytochrome c] + heme b</text>
        <dbReference type="Rhea" id="RHEA:22648"/>
        <dbReference type="Rhea" id="RHEA-COMP:10725"/>
        <dbReference type="Rhea" id="RHEA-COMP:10726"/>
        <dbReference type="ChEBI" id="CHEBI:29950"/>
        <dbReference type="ChEBI" id="CHEBI:60344"/>
        <dbReference type="ChEBI" id="CHEBI:83739"/>
        <dbReference type="EC" id="4.4.1.17"/>
    </reaction>
</comment>
<keyword evidence="9 10" id="KW-0456">Lyase</keyword>
<proteinExistence type="inferred from homology"/>
<organism evidence="11 12">
    <name type="scientific">Pachysolen tannophilus NRRL Y-2460</name>
    <dbReference type="NCBI Taxonomy" id="669874"/>
    <lineage>
        <taxon>Eukaryota</taxon>
        <taxon>Fungi</taxon>
        <taxon>Dikarya</taxon>
        <taxon>Ascomycota</taxon>
        <taxon>Saccharomycotina</taxon>
        <taxon>Pichiomycetes</taxon>
        <taxon>Pachysolenaceae</taxon>
        <taxon>Pachysolen</taxon>
    </lineage>
</organism>
<evidence type="ECO:0000256" key="9">
    <source>
        <dbReference type="ARBA" id="ARBA00023239"/>
    </source>
</evidence>
<dbReference type="GO" id="GO:0005743">
    <property type="term" value="C:mitochondrial inner membrane"/>
    <property type="evidence" value="ECO:0007669"/>
    <property type="project" value="UniProtKB-SubCell"/>
</dbReference>
<keyword evidence="8 10" id="KW-0472">Membrane</keyword>
<dbReference type="PANTHER" id="PTHR12743">
    <property type="entry name" value="CYTOCHROME C1 HEME LYASE"/>
    <property type="match status" value="1"/>
</dbReference>
<evidence type="ECO:0000256" key="6">
    <source>
        <dbReference type="ARBA" id="ARBA00023004"/>
    </source>
</evidence>
<reference evidence="12" key="1">
    <citation type="submission" date="2016-05" db="EMBL/GenBank/DDBJ databases">
        <title>Comparative genomics of biotechnologically important yeasts.</title>
        <authorList>
            <consortium name="DOE Joint Genome Institute"/>
            <person name="Riley R."/>
            <person name="Haridas S."/>
            <person name="Wolfe K.H."/>
            <person name="Lopes M.R."/>
            <person name="Hittinger C.T."/>
            <person name="Goker M."/>
            <person name="Salamov A."/>
            <person name="Wisecaver J."/>
            <person name="Long T.M."/>
            <person name="Aerts A.L."/>
            <person name="Barry K."/>
            <person name="Choi C."/>
            <person name="Clum A."/>
            <person name="Coughlan A.Y."/>
            <person name="Deshpande S."/>
            <person name="Douglass A.P."/>
            <person name="Hanson S.J."/>
            <person name="Klenk H.-P."/>
            <person name="Labutti K."/>
            <person name="Lapidus A."/>
            <person name="Lindquist E."/>
            <person name="Lipzen A."/>
            <person name="Meier-Kolthoff J.P."/>
            <person name="Ohm R.A."/>
            <person name="Otillar R.P."/>
            <person name="Pangilinan J."/>
            <person name="Peng Y."/>
            <person name="Rokas A."/>
            <person name="Rosa C.A."/>
            <person name="Scheuner C."/>
            <person name="Sibirny A.A."/>
            <person name="Slot J.C."/>
            <person name="Stielow J.B."/>
            <person name="Sun H."/>
            <person name="Kurtzman C.P."/>
            <person name="Blackwell M."/>
            <person name="Grigoriev I.V."/>
            <person name="Jeffries T.W."/>
        </authorList>
    </citation>
    <scope>NUCLEOTIDE SEQUENCE [LARGE SCALE GENOMIC DNA]</scope>
    <source>
        <strain evidence="12">NRRL Y-2460</strain>
    </source>
</reference>
<evidence type="ECO:0000256" key="7">
    <source>
        <dbReference type="ARBA" id="ARBA00023128"/>
    </source>
</evidence>
<evidence type="ECO:0000256" key="1">
    <source>
        <dbReference type="ARBA" id="ARBA00004273"/>
    </source>
</evidence>